<dbReference type="AlphaFoldDB" id="A0AAW0GJ30"/>
<evidence type="ECO:0000256" key="1">
    <source>
        <dbReference type="ARBA" id="ARBA00004685"/>
    </source>
</evidence>
<keyword evidence="3" id="KW-0472">Membrane</keyword>
<dbReference type="PANTHER" id="PTHR33365:SF4">
    <property type="entry name" value="CYCLOCHLOROTINE BIOSYNTHESIS PROTEIN O"/>
    <property type="match status" value="1"/>
</dbReference>
<feature type="transmembrane region" description="Helical" evidence="3">
    <location>
        <begin position="44"/>
        <end position="68"/>
    </location>
</feature>
<organism evidence="4 5">
    <name type="scientific">Cerrena zonata</name>
    <dbReference type="NCBI Taxonomy" id="2478898"/>
    <lineage>
        <taxon>Eukaryota</taxon>
        <taxon>Fungi</taxon>
        <taxon>Dikarya</taxon>
        <taxon>Basidiomycota</taxon>
        <taxon>Agaricomycotina</taxon>
        <taxon>Agaricomycetes</taxon>
        <taxon>Polyporales</taxon>
        <taxon>Cerrenaceae</taxon>
        <taxon>Cerrena</taxon>
    </lineage>
</organism>
<name>A0AAW0GJ30_9APHY</name>
<dbReference type="Proteomes" id="UP001385951">
    <property type="component" value="Unassembled WGS sequence"/>
</dbReference>
<proteinExistence type="inferred from homology"/>
<dbReference type="GO" id="GO:0043386">
    <property type="term" value="P:mycotoxin biosynthetic process"/>
    <property type="evidence" value="ECO:0007669"/>
    <property type="project" value="InterPro"/>
</dbReference>
<evidence type="ECO:0000313" key="4">
    <source>
        <dbReference type="EMBL" id="KAK7689769.1"/>
    </source>
</evidence>
<evidence type="ECO:0000256" key="3">
    <source>
        <dbReference type="SAM" id="Phobius"/>
    </source>
</evidence>
<keyword evidence="3" id="KW-0812">Transmembrane</keyword>
<comment type="pathway">
    <text evidence="1">Mycotoxin biosynthesis.</text>
</comment>
<dbReference type="Pfam" id="PF11807">
    <property type="entry name" value="UstYa"/>
    <property type="match status" value="1"/>
</dbReference>
<comment type="similarity">
    <text evidence="2">Belongs to the ustYa family.</text>
</comment>
<keyword evidence="3" id="KW-1133">Transmembrane helix</keyword>
<protein>
    <submittedName>
        <fullName evidence="4">Uncharacterized protein</fullName>
    </submittedName>
</protein>
<accession>A0AAW0GJ30</accession>
<dbReference type="PANTHER" id="PTHR33365">
    <property type="entry name" value="YALI0B05434P"/>
    <property type="match status" value="1"/>
</dbReference>
<comment type="caution">
    <text evidence="4">The sequence shown here is derived from an EMBL/GenBank/DDBJ whole genome shotgun (WGS) entry which is preliminary data.</text>
</comment>
<dbReference type="InterPro" id="IPR021765">
    <property type="entry name" value="UstYa-like"/>
</dbReference>
<sequence>MKDTAHYTPLLADSDEVNADHKGFPSGEGEPAVLPRRSEKRSNLFYLVLVAIQALLILGLVLFNWAAYTKLKSAACSQVVYSPLQHLLQYSPVLYGNGFHEQMSIYQGQPSPEVDQAWEDLYNNFGLTALPKEQADLLDNKTLALSNGKYLAEFSVFHSLHCLASNLT</sequence>
<evidence type="ECO:0000256" key="2">
    <source>
        <dbReference type="ARBA" id="ARBA00035112"/>
    </source>
</evidence>
<gene>
    <name evidence="4" type="ORF">QCA50_006408</name>
</gene>
<keyword evidence="5" id="KW-1185">Reference proteome</keyword>
<reference evidence="4 5" key="1">
    <citation type="submission" date="2022-09" db="EMBL/GenBank/DDBJ databases">
        <authorList>
            <person name="Palmer J.M."/>
        </authorList>
    </citation>
    <scope>NUCLEOTIDE SEQUENCE [LARGE SCALE GENOMIC DNA]</scope>
    <source>
        <strain evidence="4 5">DSM 7382</strain>
    </source>
</reference>
<dbReference type="EMBL" id="JASBNA010000007">
    <property type="protein sequence ID" value="KAK7689769.1"/>
    <property type="molecule type" value="Genomic_DNA"/>
</dbReference>
<evidence type="ECO:0000313" key="5">
    <source>
        <dbReference type="Proteomes" id="UP001385951"/>
    </source>
</evidence>